<dbReference type="GO" id="GO:0006302">
    <property type="term" value="P:double-strand break repair"/>
    <property type="evidence" value="ECO:0007669"/>
    <property type="project" value="TreeGrafter"/>
</dbReference>
<dbReference type="GO" id="GO:0000731">
    <property type="term" value="P:DNA synthesis involved in DNA repair"/>
    <property type="evidence" value="ECO:0007669"/>
    <property type="project" value="TreeGrafter"/>
</dbReference>
<proteinExistence type="predicted"/>
<name>A0AAW6EEZ9_9FIRM</name>
<feature type="coiled-coil region" evidence="1">
    <location>
        <begin position="488"/>
        <end position="515"/>
    </location>
</feature>
<accession>A0AAW6EEZ9</accession>
<dbReference type="Proteomes" id="UP001213042">
    <property type="component" value="Unassembled WGS sequence"/>
</dbReference>
<evidence type="ECO:0000256" key="1">
    <source>
        <dbReference type="SAM" id="Coils"/>
    </source>
</evidence>
<evidence type="ECO:0008006" key="4">
    <source>
        <dbReference type="Google" id="ProtNLM"/>
    </source>
</evidence>
<organism evidence="2 3">
    <name type="scientific">Ruminococcus bicirculans</name>
    <name type="common">ex Wegman et al. 2014</name>
    <dbReference type="NCBI Taxonomy" id="1160721"/>
    <lineage>
        <taxon>Bacteria</taxon>
        <taxon>Bacillati</taxon>
        <taxon>Bacillota</taxon>
        <taxon>Clostridia</taxon>
        <taxon>Eubacteriales</taxon>
        <taxon>Oscillospiraceae</taxon>
        <taxon>Ruminococcus</taxon>
    </lineage>
</organism>
<evidence type="ECO:0000313" key="2">
    <source>
        <dbReference type="EMBL" id="MDB8749207.1"/>
    </source>
</evidence>
<dbReference type="RefSeq" id="WP_195220499.1">
    <property type="nucleotide sequence ID" value="NZ_JADMWL010000002.1"/>
</dbReference>
<dbReference type="Gene3D" id="3.40.50.300">
    <property type="entry name" value="P-loop containing nucleotide triphosphate hydrolases"/>
    <property type="match status" value="2"/>
</dbReference>
<dbReference type="AlphaFoldDB" id="A0AAW6EEZ9"/>
<dbReference type="InterPro" id="IPR027417">
    <property type="entry name" value="P-loop_NTPase"/>
</dbReference>
<dbReference type="SUPFAM" id="SSF52540">
    <property type="entry name" value="P-loop containing nucleoside triphosphate hydrolases"/>
    <property type="match status" value="1"/>
</dbReference>
<reference evidence="2" key="1">
    <citation type="submission" date="2023-01" db="EMBL/GenBank/DDBJ databases">
        <title>Human gut microbiome strain richness.</title>
        <authorList>
            <person name="Chen-Liaw A."/>
        </authorList>
    </citation>
    <scope>NUCLEOTIDE SEQUENCE</scope>
    <source>
        <strain evidence="2">D43st1_D9_D43t1_170807</strain>
    </source>
</reference>
<protein>
    <recommendedName>
        <fullName evidence="4">Protein CR006 P-loop domain-containing protein</fullName>
    </recommendedName>
</protein>
<dbReference type="EMBL" id="JAQMLU010000002">
    <property type="protein sequence ID" value="MDB8749207.1"/>
    <property type="molecule type" value="Genomic_DNA"/>
</dbReference>
<sequence>MAETQANAISLIKAWFDKADKWQKDLFCQIWQGNEDVEKLTARAFSLAKAEYLGENSKFAPLTTFPTTVEFSSGSNCPIILKSISEVQGVGALSPTRPLEFGNNLTIVYGENGCGKSSYVRILKSAVSPKNANAILGNVYEANCPSPQAILTYSDDGEEHQIHWKPSLKSTCPLNIYDTSVAKQFAEEKNEVIYEPHILSILSIIAVVYEGIKTKFDELGSENLGQQTPLDKAISNHKLITDYYALKTIKSYDQFMADIIWDKSQQVQLSALQEGLQNQDPSKQLNALKAQRELVEKQYQALIDLITKTGDTFSDKYLSQRKTQIDTKQEADHLIEELKRVSIISKTGSDYWKKMWVAAVKFSQESTSKRSDSIIVDGKCILCQQDISEEANTRITEFYRYMTSTAIKQSEKAHSVFENTVDQLQTIFSSINIEQIESVLRASSVEDDIIRQIIEQYKIIKSRCKWLLEYTYDTKTSIPVSAEIKSLLDAKEKLLTDYSARIKALQDIIDNREKQINFVNDLLARKWINENKLVRKKHIQIQLGSSSCATNALTTVKRKLTQILITDTYISRFEDEMYSMDINHKIKVELIPKTEKGKAYHQVALRGAVQKKKTGEVLSEGEFRVVSLSAFLADLSSWDKVLPFIFDDPITSLDQKYEEMVAKRLVKLSHERQVIVFTHRLAFAQLLFSCNEAYNATHYNEEGHEALKVKQVELRHLPLGEPQEPSYHGAKQMKDALKSLKNNEIILLKKQFKNKEYESYNDGIKALCSKLRIIVEHGIETDLLQSIVTRFGYSVGSLKVRLLYNVKEDDIAVFEKMMTKYSAYEHSQSLERPVSLPELSDIEADIESLLAWCKDFWSRCSSNNPKK</sequence>
<keyword evidence="1" id="KW-0175">Coiled coil</keyword>
<dbReference type="PANTHER" id="PTHR32182">
    <property type="entry name" value="DNA REPLICATION AND REPAIR PROTEIN RECF"/>
    <property type="match status" value="1"/>
</dbReference>
<evidence type="ECO:0000313" key="3">
    <source>
        <dbReference type="Proteomes" id="UP001213042"/>
    </source>
</evidence>
<dbReference type="PANTHER" id="PTHR32182:SF22">
    <property type="entry name" value="ATP-DEPENDENT ENDONUCLEASE, OLD FAMILY-RELATED"/>
    <property type="match status" value="1"/>
</dbReference>
<comment type="caution">
    <text evidence="2">The sequence shown here is derived from an EMBL/GenBank/DDBJ whole genome shotgun (WGS) entry which is preliminary data.</text>
</comment>
<gene>
    <name evidence="2" type="ORF">PNW00_01950</name>
</gene>